<dbReference type="AlphaFoldDB" id="A0A067K369"/>
<protein>
    <recommendedName>
        <fullName evidence="2">Peptide N-acetyl-beta-D-glucosaminyl asparaginase amidase A N-terminal domain-containing protein</fullName>
    </recommendedName>
</protein>
<dbReference type="SUPFAM" id="SSF56112">
    <property type="entry name" value="Protein kinase-like (PK-like)"/>
    <property type="match status" value="1"/>
</dbReference>
<evidence type="ECO:0000313" key="4">
    <source>
        <dbReference type="Proteomes" id="UP000027138"/>
    </source>
</evidence>
<dbReference type="InterPro" id="IPR056948">
    <property type="entry name" value="PNGaseA_N"/>
</dbReference>
<keyword evidence="1" id="KW-1133">Transmembrane helix</keyword>
<keyword evidence="1" id="KW-0472">Membrane</keyword>
<dbReference type="InterPro" id="IPR011009">
    <property type="entry name" value="Kinase-like_dom_sf"/>
</dbReference>
<gene>
    <name evidence="3" type="ORF">JCGZ_16240</name>
</gene>
<evidence type="ECO:0000313" key="3">
    <source>
        <dbReference type="EMBL" id="KDP30587.1"/>
    </source>
</evidence>
<sequence>MIQKKVHPRDGMGVKMKKQDSFTWEQRIKVALGFASLLEFMLAENPPYMPCLIRNIDVAHIMLDEDYKPVLIDCSMISDGILTDRIHIVNQYLKGCRGCVDPVVAHRGDNEGRLRDEIELLRHPKMITHPNLVEFVGYCYDEQQLGTVFDLDPLGSVYELAPKGCFTWLHRIKVAYEFACLKFLHIRNPPYQPCLVHNIDAAHIMLDKEYTPKLLDFGMFTGGIILDMRFDRNMYLRGCFGYMDPCLIQGEEQKIKEEKEILQKKKKLQILSFDSVMLLPVINTSFTNTTKYLFSAVYSPPSDCFPPWTYVVLNLHAGCSNDMPYHIFGLWLGGVELLRTSAPKLTTKTSRNLWGVRKDITRYSSLLMQPSLDLIMMFQSNVNYVLLLFTMSHSLLGLLMQIYTSVKRKGKERIKGMGYL</sequence>
<dbReference type="InterPro" id="IPR050823">
    <property type="entry name" value="Plant_Ser_Thr_Prot_Kinase"/>
</dbReference>
<name>A0A067K369_JATCU</name>
<dbReference type="PANTHER" id="PTHR45621">
    <property type="entry name" value="OS01G0588500 PROTEIN-RELATED"/>
    <property type="match status" value="1"/>
</dbReference>
<organism evidence="3 4">
    <name type="scientific">Jatropha curcas</name>
    <name type="common">Barbados nut</name>
    <dbReference type="NCBI Taxonomy" id="180498"/>
    <lineage>
        <taxon>Eukaryota</taxon>
        <taxon>Viridiplantae</taxon>
        <taxon>Streptophyta</taxon>
        <taxon>Embryophyta</taxon>
        <taxon>Tracheophyta</taxon>
        <taxon>Spermatophyta</taxon>
        <taxon>Magnoliopsida</taxon>
        <taxon>eudicotyledons</taxon>
        <taxon>Gunneridae</taxon>
        <taxon>Pentapetalae</taxon>
        <taxon>rosids</taxon>
        <taxon>fabids</taxon>
        <taxon>Malpighiales</taxon>
        <taxon>Euphorbiaceae</taxon>
        <taxon>Crotonoideae</taxon>
        <taxon>Jatropheae</taxon>
        <taxon>Jatropha</taxon>
    </lineage>
</organism>
<dbReference type="EMBL" id="KK914661">
    <property type="protein sequence ID" value="KDP30587.1"/>
    <property type="molecule type" value="Genomic_DNA"/>
</dbReference>
<reference evidence="3 4" key="1">
    <citation type="journal article" date="2014" name="PLoS ONE">
        <title>Global Analysis of Gene Expression Profiles in Physic Nut (Jatropha curcas L.) Seedlings Exposed to Salt Stress.</title>
        <authorList>
            <person name="Zhang L."/>
            <person name="Zhang C."/>
            <person name="Wu P."/>
            <person name="Chen Y."/>
            <person name="Li M."/>
            <person name="Jiang H."/>
            <person name="Wu G."/>
        </authorList>
    </citation>
    <scope>NUCLEOTIDE SEQUENCE [LARGE SCALE GENOMIC DNA]</scope>
    <source>
        <strain evidence="4">cv. GZQX0401</strain>
        <tissue evidence="3">Young leaves</tissue>
    </source>
</reference>
<feature type="transmembrane region" description="Helical" evidence="1">
    <location>
        <begin position="384"/>
        <end position="406"/>
    </location>
</feature>
<dbReference type="Pfam" id="PF12222">
    <property type="entry name" value="PNGaseA"/>
    <property type="match status" value="1"/>
</dbReference>
<evidence type="ECO:0000256" key="1">
    <source>
        <dbReference type="SAM" id="Phobius"/>
    </source>
</evidence>
<proteinExistence type="predicted"/>
<keyword evidence="4" id="KW-1185">Reference proteome</keyword>
<accession>A0A067K369</accession>
<evidence type="ECO:0000259" key="2">
    <source>
        <dbReference type="Pfam" id="PF12222"/>
    </source>
</evidence>
<dbReference type="OrthoDB" id="1612078at2759"/>
<keyword evidence="1" id="KW-0812">Transmembrane</keyword>
<feature type="domain" description="Peptide N-acetyl-beta-D-glucosaminyl asparaginase amidase A N-terminal" evidence="2">
    <location>
        <begin position="281"/>
        <end position="376"/>
    </location>
</feature>
<dbReference type="Proteomes" id="UP000027138">
    <property type="component" value="Unassembled WGS sequence"/>
</dbReference>
<dbReference type="Gene3D" id="1.10.510.10">
    <property type="entry name" value="Transferase(Phosphotransferase) domain 1"/>
    <property type="match status" value="1"/>
</dbReference>